<dbReference type="Proteomes" id="UP000079169">
    <property type="component" value="Unplaced"/>
</dbReference>
<accession>A0A3Q0J7A0</accession>
<dbReference type="GO" id="GO:0005763">
    <property type="term" value="C:mitochondrial small ribosomal subunit"/>
    <property type="evidence" value="ECO:0007669"/>
    <property type="project" value="InterPro"/>
</dbReference>
<evidence type="ECO:0000313" key="4">
    <source>
        <dbReference type="Proteomes" id="UP000079169"/>
    </source>
</evidence>
<keyword evidence="4" id="KW-1185">Reference proteome</keyword>
<protein>
    <submittedName>
        <fullName evidence="5">28S ribosomal protein S17, mitochondrial isoform X1</fullName>
    </submittedName>
</protein>
<keyword evidence="2 5" id="KW-0689">Ribosomal protein</keyword>
<keyword evidence="3" id="KW-0687">Ribonucleoprotein</keyword>
<organism evidence="4 5">
    <name type="scientific">Diaphorina citri</name>
    <name type="common">Asian citrus psyllid</name>
    <dbReference type="NCBI Taxonomy" id="121845"/>
    <lineage>
        <taxon>Eukaryota</taxon>
        <taxon>Metazoa</taxon>
        <taxon>Ecdysozoa</taxon>
        <taxon>Arthropoda</taxon>
        <taxon>Hexapoda</taxon>
        <taxon>Insecta</taxon>
        <taxon>Pterygota</taxon>
        <taxon>Neoptera</taxon>
        <taxon>Paraneoptera</taxon>
        <taxon>Hemiptera</taxon>
        <taxon>Sternorrhyncha</taxon>
        <taxon>Psylloidea</taxon>
        <taxon>Psyllidae</taxon>
        <taxon>Diaphorininae</taxon>
        <taxon>Diaphorina</taxon>
    </lineage>
</organism>
<proteinExistence type="inferred from homology"/>
<dbReference type="Gene3D" id="2.40.50.140">
    <property type="entry name" value="Nucleic acid-binding proteins"/>
    <property type="match status" value="1"/>
</dbReference>
<dbReference type="GO" id="GO:0032543">
    <property type="term" value="P:mitochondrial translation"/>
    <property type="evidence" value="ECO:0007669"/>
    <property type="project" value="TreeGrafter"/>
</dbReference>
<name>A0A3Q0J7A0_DIACI</name>
<dbReference type="GO" id="GO:0003735">
    <property type="term" value="F:structural constituent of ribosome"/>
    <property type="evidence" value="ECO:0007669"/>
    <property type="project" value="InterPro"/>
</dbReference>
<dbReference type="InterPro" id="IPR000266">
    <property type="entry name" value="Ribosomal_uS17"/>
</dbReference>
<dbReference type="Pfam" id="PF00366">
    <property type="entry name" value="Ribosomal_S17"/>
    <property type="match status" value="1"/>
</dbReference>
<dbReference type="PANTHER" id="PTHR24088">
    <property type="entry name" value="28S RIBOSOMAL PROTEIN S17, MITOCHONDRIAL"/>
    <property type="match status" value="1"/>
</dbReference>
<sequence length="151" mass="17611">MRLSQALRASLLLGKCLPTVKSNCSRFSVKRYVYDDYLHTYFPKFTVMYAHDPDKICKTGDIVLIEELPQKLTTLITHKVNKVVYPLGDITDPITGKKVVGLRVDLGKVAYRDDLEEEDELYGKNPQRKFDYKKAPRRGWQEDKKDFTHRE</sequence>
<comment type="similarity">
    <text evidence="1">Belongs to the universal ribosomal protein uS17 family.</text>
</comment>
<dbReference type="GeneID" id="103513931"/>
<evidence type="ECO:0000256" key="3">
    <source>
        <dbReference type="ARBA" id="ARBA00023274"/>
    </source>
</evidence>
<dbReference type="InterPro" id="IPR039193">
    <property type="entry name" value="Ribosomal_uS17m_metazoa"/>
</dbReference>
<evidence type="ECO:0000256" key="2">
    <source>
        <dbReference type="ARBA" id="ARBA00022980"/>
    </source>
</evidence>
<reference evidence="5" key="1">
    <citation type="submission" date="2025-08" db="UniProtKB">
        <authorList>
            <consortium name="RefSeq"/>
        </authorList>
    </citation>
    <scope>IDENTIFICATION</scope>
</reference>
<dbReference type="SUPFAM" id="SSF50249">
    <property type="entry name" value="Nucleic acid-binding proteins"/>
    <property type="match status" value="1"/>
</dbReference>
<gene>
    <name evidence="5" type="primary">LOC103513931</name>
</gene>
<evidence type="ECO:0000313" key="5">
    <source>
        <dbReference type="RefSeq" id="XP_026682828.1"/>
    </source>
</evidence>
<dbReference type="PANTHER" id="PTHR24088:SF0">
    <property type="entry name" value="SMALL RIBOSOMAL SUBUNIT PROTEIN US17M"/>
    <property type="match status" value="1"/>
</dbReference>
<evidence type="ECO:0000256" key="1">
    <source>
        <dbReference type="ARBA" id="ARBA00010254"/>
    </source>
</evidence>
<dbReference type="CTD" id="51373"/>
<dbReference type="KEGG" id="dci:103513931"/>
<dbReference type="RefSeq" id="XP_026682828.1">
    <property type="nucleotide sequence ID" value="XM_026827027.1"/>
</dbReference>
<dbReference type="InterPro" id="IPR012340">
    <property type="entry name" value="NA-bd_OB-fold"/>
</dbReference>
<dbReference type="AlphaFoldDB" id="A0A3Q0J7A0"/>